<sequence>MKTSPPRSLVESWNPGAVVHACADLDRTGELIDDGVDSLRREIDALHGNGAWRGNAQAAAADRMRRVRTAVARDAHAIHDLRATIAAGLGALEQRRRELRAVVADAEAAGVAVDDDWSIRAAESMPREVVMQWRQTIDDRRVAVEDADVAAAQDIVRAADALASPETIRGFVPVAIGVAVAVDAAAQALVAAGVVSLGALAFALVDRFGADAWEAISDAIPGDFFADSGPVDQDGVREVLRENTEPGRNKPNRQMATEEEIRDLYDRLAQEGRAIDTGSYAGRAVVLPDGTEVRIRESSSSGGTTIDVVFPNLRRMEVHVA</sequence>
<name>A0A098BHH3_9NOCA</name>
<dbReference type="Proteomes" id="UP000042997">
    <property type="component" value="Unassembled WGS sequence"/>
</dbReference>
<dbReference type="InterPro" id="IPR036689">
    <property type="entry name" value="ESAT-6-like_sf"/>
</dbReference>
<dbReference type="SUPFAM" id="SSF140453">
    <property type="entry name" value="EsxAB dimer-like"/>
    <property type="match status" value="1"/>
</dbReference>
<evidence type="ECO:0008006" key="3">
    <source>
        <dbReference type="Google" id="ProtNLM"/>
    </source>
</evidence>
<proteinExistence type="predicted"/>
<dbReference type="EMBL" id="CCSD01000049">
    <property type="protein sequence ID" value="CDZ88164.1"/>
    <property type="molecule type" value="Genomic_DNA"/>
</dbReference>
<reference evidence="1 2" key="1">
    <citation type="journal article" date="2014" name="Genome Announc.">
        <title>Draft Genome Sequence of Propane- and Butane-Oxidizing Actinobacterium Rhodococcus ruber IEGM 231.</title>
        <authorList>
            <person name="Ivshina I.B."/>
            <person name="Kuyukina M.S."/>
            <person name="Krivoruchko A.V."/>
            <person name="Barbe V."/>
            <person name="Fischer C."/>
        </authorList>
    </citation>
    <scope>NUCLEOTIDE SEQUENCE [LARGE SCALE GENOMIC DNA]</scope>
</reference>
<accession>A0A098BHH3</accession>
<evidence type="ECO:0000313" key="1">
    <source>
        <dbReference type="EMBL" id="CDZ88164.1"/>
    </source>
</evidence>
<organism evidence="1 2">
    <name type="scientific">Rhodococcus ruber</name>
    <dbReference type="NCBI Taxonomy" id="1830"/>
    <lineage>
        <taxon>Bacteria</taxon>
        <taxon>Bacillati</taxon>
        <taxon>Actinomycetota</taxon>
        <taxon>Actinomycetes</taxon>
        <taxon>Mycobacteriales</taxon>
        <taxon>Nocardiaceae</taxon>
        <taxon>Rhodococcus</taxon>
    </lineage>
</organism>
<evidence type="ECO:0000313" key="2">
    <source>
        <dbReference type="Proteomes" id="UP000042997"/>
    </source>
</evidence>
<dbReference type="AlphaFoldDB" id="A0A098BHH3"/>
<dbReference type="Gene3D" id="1.10.287.1060">
    <property type="entry name" value="ESAT-6-like"/>
    <property type="match status" value="1"/>
</dbReference>
<gene>
    <name evidence="1" type="ORF">RHRU231_390081</name>
</gene>
<protein>
    <recommendedName>
        <fullName evidence="3">WXG100 family type VII secretion target</fullName>
    </recommendedName>
</protein>